<evidence type="ECO:0000256" key="5">
    <source>
        <dbReference type="ARBA" id="ARBA00023049"/>
    </source>
</evidence>
<name>A0A6H5H9C9_9HEMI</name>
<dbReference type="CDD" id="cd04280">
    <property type="entry name" value="ZnMc_astacin_like"/>
    <property type="match status" value="1"/>
</dbReference>
<feature type="binding site" evidence="6">
    <location>
        <position position="214"/>
    </location>
    <ligand>
        <name>Zn(2+)</name>
        <dbReference type="ChEBI" id="CHEBI:29105"/>
        <note>catalytic</note>
    </ligand>
</feature>
<dbReference type="OrthoDB" id="291007at2759"/>
<sequence>MSSGTLVLALVCVLEAFFDLPYVGATDSDDIDAVTKYLRGEWQVLYEFKISNNTRQIITVLRFEFAVFGDSLYQEPSSEVGDLVNNWDASRTSSNPEELGTYVEGDILFPESHISRNGLSSMSYHWPDGQVPYVISGEFSERDLNTINEAFAEYHEKTCIQFVKRTDETDYLDISNDYSGCWSAIGRIGGPQKINLQSPGCLRKKGTVIHELMHSIGFFHEQSRYDRDDFVDILFKNIKS</sequence>
<dbReference type="InterPro" id="IPR001506">
    <property type="entry name" value="Peptidase_M12A"/>
</dbReference>
<keyword evidence="4 6" id="KW-0862">Zinc</keyword>
<feature type="signal peptide" evidence="7">
    <location>
        <begin position="1"/>
        <end position="25"/>
    </location>
</feature>
<keyword evidence="10" id="KW-1185">Reference proteome</keyword>
<dbReference type="EMBL" id="CADCXU010027455">
    <property type="protein sequence ID" value="CAB0014204.1"/>
    <property type="molecule type" value="Genomic_DNA"/>
</dbReference>
<dbReference type="PANTHER" id="PTHR10127">
    <property type="entry name" value="DISCOIDIN, CUB, EGF, LAMININ , AND ZINC METALLOPROTEASE DOMAIN CONTAINING"/>
    <property type="match status" value="1"/>
</dbReference>
<evidence type="ECO:0000256" key="7">
    <source>
        <dbReference type="RuleBase" id="RU361183"/>
    </source>
</evidence>
<keyword evidence="5 6" id="KW-0482">Metalloprotease</keyword>
<accession>A0A6H5H9C9</accession>
<keyword evidence="2 6" id="KW-0479">Metal-binding</keyword>
<organism evidence="9 10">
    <name type="scientific">Nesidiocoris tenuis</name>
    <dbReference type="NCBI Taxonomy" id="355587"/>
    <lineage>
        <taxon>Eukaryota</taxon>
        <taxon>Metazoa</taxon>
        <taxon>Ecdysozoa</taxon>
        <taxon>Arthropoda</taxon>
        <taxon>Hexapoda</taxon>
        <taxon>Insecta</taxon>
        <taxon>Pterygota</taxon>
        <taxon>Neoptera</taxon>
        <taxon>Paraneoptera</taxon>
        <taxon>Hemiptera</taxon>
        <taxon>Heteroptera</taxon>
        <taxon>Panheteroptera</taxon>
        <taxon>Cimicomorpha</taxon>
        <taxon>Miridae</taxon>
        <taxon>Dicyphina</taxon>
        <taxon>Nesidiocoris</taxon>
    </lineage>
</organism>
<feature type="binding site" evidence="6">
    <location>
        <position position="220"/>
    </location>
    <ligand>
        <name>Zn(2+)</name>
        <dbReference type="ChEBI" id="CHEBI:29105"/>
        <note>catalytic</note>
    </ligand>
</feature>
<dbReference type="GO" id="GO:0008270">
    <property type="term" value="F:zinc ion binding"/>
    <property type="evidence" value="ECO:0007669"/>
    <property type="project" value="UniProtKB-UniRule"/>
</dbReference>
<dbReference type="PRINTS" id="PR00480">
    <property type="entry name" value="ASTACIN"/>
</dbReference>
<dbReference type="SMART" id="SM00235">
    <property type="entry name" value="ZnMc"/>
    <property type="match status" value="1"/>
</dbReference>
<dbReference type="AlphaFoldDB" id="A0A6H5H9C9"/>
<dbReference type="EC" id="3.4.24.-" evidence="7"/>
<dbReference type="InterPro" id="IPR006026">
    <property type="entry name" value="Peptidase_Metallo"/>
</dbReference>
<evidence type="ECO:0000313" key="9">
    <source>
        <dbReference type="EMBL" id="CAB0014204.1"/>
    </source>
</evidence>
<keyword evidence="1 6" id="KW-0645">Protease</keyword>
<dbReference type="InterPro" id="IPR024079">
    <property type="entry name" value="MetalloPept_cat_dom_sf"/>
</dbReference>
<evidence type="ECO:0000256" key="3">
    <source>
        <dbReference type="ARBA" id="ARBA00022801"/>
    </source>
</evidence>
<evidence type="ECO:0000256" key="1">
    <source>
        <dbReference type="ARBA" id="ARBA00022670"/>
    </source>
</evidence>
<dbReference type="PROSITE" id="PS51864">
    <property type="entry name" value="ASTACIN"/>
    <property type="match status" value="1"/>
</dbReference>
<feature type="active site" evidence="6">
    <location>
        <position position="211"/>
    </location>
</feature>
<evidence type="ECO:0000313" key="10">
    <source>
        <dbReference type="Proteomes" id="UP000479000"/>
    </source>
</evidence>
<evidence type="ECO:0000256" key="4">
    <source>
        <dbReference type="ARBA" id="ARBA00022833"/>
    </source>
</evidence>
<keyword evidence="3 6" id="KW-0378">Hydrolase</keyword>
<dbReference type="Pfam" id="PF01400">
    <property type="entry name" value="Astacin"/>
    <property type="match status" value="1"/>
</dbReference>
<dbReference type="InterPro" id="IPR034035">
    <property type="entry name" value="Astacin-like_dom"/>
</dbReference>
<dbReference type="GO" id="GO:0004222">
    <property type="term" value="F:metalloendopeptidase activity"/>
    <property type="evidence" value="ECO:0007669"/>
    <property type="project" value="UniProtKB-UniRule"/>
</dbReference>
<dbReference type="GO" id="GO:0006508">
    <property type="term" value="P:proteolysis"/>
    <property type="evidence" value="ECO:0007669"/>
    <property type="project" value="UniProtKB-KW"/>
</dbReference>
<feature type="binding site" evidence="6">
    <location>
        <position position="210"/>
    </location>
    <ligand>
        <name>Zn(2+)</name>
        <dbReference type="ChEBI" id="CHEBI:29105"/>
        <note>catalytic</note>
    </ligand>
</feature>
<dbReference type="SUPFAM" id="SSF55486">
    <property type="entry name" value="Metalloproteases ('zincins'), catalytic domain"/>
    <property type="match status" value="1"/>
</dbReference>
<dbReference type="PANTHER" id="PTHR10127:SF780">
    <property type="entry name" value="METALLOENDOPEPTIDASE"/>
    <property type="match status" value="1"/>
</dbReference>
<reference evidence="9 10" key="1">
    <citation type="submission" date="2020-02" db="EMBL/GenBank/DDBJ databases">
        <authorList>
            <person name="Ferguson B K."/>
        </authorList>
    </citation>
    <scope>NUCLEOTIDE SEQUENCE [LARGE SCALE GENOMIC DNA]</scope>
</reference>
<feature type="domain" description="Peptidase M12A" evidence="8">
    <location>
        <begin position="117"/>
        <end position="240"/>
    </location>
</feature>
<gene>
    <name evidence="9" type="ORF">NTEN_LOCUS18664</name>
</gene>
<comment type="cofactor">
    <cofactor evidence="6 7">
        <name>Zn(2+)</name>
        <dbReference type="ChEBI" id="CHEBI:29105"/>
    </cofactor>
    <text evidence="6 7">Binds 1 zinc ion per subunit.</text>
</comment>
<keyword evidence="7" id="KW-0732">Signal</keyword>
<dbReference type="Gene3D" id="3.40.390.10">
    <property type="entry name" value="Collagenase (Catalytic Domain)"/>
    <property type="match status" value="1"/>
</dbReference>
<proteinExistence type="predicted"/>
<evidence type="ECO:0000256" key="6">
    <source>
        <dbReference type="PROSITE-ProRule" id="PRU01211"/>
    </source>
</evidence>
<evidence type="ECO:0000259" key="8">
    <source>
        <dbReference type="PROSITE" id="PS51864"/>
    </source>
</evidence>
<feature type="chain" id="PRO_5026377402" description="Metalloendopeptidase" evidence="7">
    <location>
        <begin position="26"/>
        <end position="240"/>
    </location>
</feature>
<evidence type="ECO:0000256" key="2">
    <source>
        <dbReference type="ARBA" id="ARBA00022723"/>
    </source>
</evidence>
<dbReference type="Proteomes" id="UP000479000">
    <property type="component" value="Unassembled WGS sequence"/>
</dbReference>
<protein>
    <recommendedName>
        <fullName evidence="7">Metalloendopeptidase</fullName>
        <ecNumber evidence="7">3.4.24.-</ecNumber>
    </recommendedName>
</protein>
<comment type="caution">
    <text evidence="6">Lacks conserved residue(s) required for the propagation of feature annotation.</text>
</comment>
<feature type="non-terminal residue" evidence="9">
    <location>
        <position position="240"/>
    </location>
</feature>